<dbReference type="GO" id="GO:0012505">
    <property type="term" value="C:endomembrane system"/>
    <property type="evidence" value="ECO:0007669"/>
    <property type="project" value="UniProtKB-SubCell"/>
</dbReference>
<dbReference type="PANTHER" id="PTHR23510">
    <property type="entry name" value="INNER MEMBRANE TRANSPORT PROTEIN YAJR"/>
    <property type="match status" value="1"/>
</dbReference>
<feature type="transmembrane region" description="Helical" evidence="6">
    <location>
        <begin position="193"/>
        <end position="217"/>
    </location>
</feature>
<evidence type="ECO:0000256" key="2">
    <source>
        <dbReference type="ARBA" id="ARBA00022448"/>
    </source>
</evidence>
<evidence type="ECO:0000313" key="8">
    <source>
        <dbReference type="Proteomes" id="UP000039865"/>
    </source>
</evidence>
<feature type="transmembrane region" description="Helical" evidence="6">
    <location>
        <begin position="295"/>
        <end position="315"/>
    </location>
</feature>
<feature type="transmembrane region" description="Helical" evidence="6">
    <location>
        <begin position="364"/>
        <end position="387"/>
    </location>
</feature>
<protein>
    <recommendedName>
        <fullName evidence="9">Major facilitator superfamily protein</fullName>
    </recommendedName>
</protein>
<dbReference type="EMBL" id="CCKQ01013847">
    <property type="protein sequence ID" value="CDW85558.1"/>
    <property type="molecule type" value="Genomic_DNA"/>
</dbReference>
<dbReference type="Proteomes" id="UP000039865">
    <property type="component" value="Unassembled WGS sequence"/>
</dbReference>
<evidence type="ECO:0000256" key="5">
    <source>
        <dbReference type="ARBA" id="ARBA00023136"/>
    </source>
</evidence>
<sequence length="449" mass="50514">MQNIKQLIIKQFEGDFENLAWFIALFAIGEYLDEVIKSSEFLIEIIRLLMILSMIVGLIGSGLFGYSGTFKSDIAQADTDNGWGRLLQGIWQGSSTIITQAYVAECLSKDQNIKMINNITIAQIGGMILGPLLGIFINKVNFSIGTMIFKQDTIIGYFSVDITKFVKNKDLIAATNISEDEIRALYSQPPNSAGVFITMIIQVSIVNILSIIETMVAPIIMDKNAVITDNLNLGGNYTAGFFIIMGFCGLVSFYLFKKFYEEQKINKLSDRSFVFTTLIFGLLGSLALIDYERRQIYQIQLFLGFSLLSISYFIGKRVANQMFAKLIGINSTNKNHRYQIMMTLFMAAIRVSGAFWNIHAANQGMYLIFIVESCAIVLSILLMTLFIEKLSPHYSYLIEKQREILAGSDGKSGLINQRDMRLLETPEYQGLPMPIQQQSNNVRLTNRLA</sequence>
<keyword evidence="8" id="KW-1185">Reference proteome</keyword>
<feature type="transmembrane region" description="Helical" evidence="6">
    <location>
        <begin position="336"/>
        <end position="358"/>
    </location>
</feature>
<feature type="transmembrane region" description="Helical" evidence="6">
    <location>
        <begin position="119"/>
        <end position="137"/>
    </location>
</feature>
<feature type="transmembrane region" description="Helical" evidence="6">
    <location>
        <begin position="237"/>
        <end position="256"/>
    </location>
</feature>
<accession>A0A078AXM6</accession>
<dbReference type="Gene3D" id="1.20.1250.20">
    <property type="entry name" value="MFS general substrate transporter like domains"/>
    <property type="match status" value="1"/>
</dbReference>
<proteinExistence type="predicted"/>
<organism evidence="7 8">
    <name type="scientific">Stylonychia lemnae</name>
    <name type="common">Ciliate</name>
    <dbReference type="NCBI Taxonomy" id="5949"/>
    <lineage>
        <taxon>Eukaryota</taxon>
        <taxon>Sar</taxon>
        <taxon>Alveolata</taxon>
        <taxon>Ciliophora</taxon>
        <taxon>Intramacronucleata</taxon>
        <taxon>Spirotrichea</taxon>
        <taxon>Stichotrichia</taxon>
        <taxon>Sporadotrichida</taxon>
        <taxon>Oxytrichidae</taxon>
        <taxon>Stylonychinae</taxon>
        <taxon>Stylonychia</taxon>
    </lineage>
</organism>
<comment type="subcellular location">
    <subcellularLocation>
        <location evidence="1">Endomembrane system</location>
        <topology evidence="1">Multi-pass membrane protein</topology>
    </subcellularLocation>
</comment>
<dbReference type="SUPFAM" id="SSF103473">
    <property type="entry name" value="MFS general substrate transporter"/>
    <property type="match status" value="1"/>
</dbReference>
<dbReference type="InterPro" id="IPR036259">
    <property type="entry name" value="MFS_trans_sf"/>
</dbReference>
<dbReference type="InParanoid" id="A0A078AXM6"/>
<evidence type="ECO:0000256" key="6">
    <source>
        <dbReference type="SAM" id="Phobius"/>
    </source>
</evidence>
<evidence type="ECO:0000256" key="3">
    <source>
        <dbReference type="ARBA" id="ARBA00022692"/>
    </source>
</evidence>
<dbReference type="PANTHER" id="PTHR23510:SF3">
    <property type="entry name" value="MAJOR FACILITATOR SUPERFAMILY DOMAIN-CONTAINING PROTEIN 8"/>
    <property type="match status" value="1"/>
</dbReference>
<feature type="transmembrane region" description="Helical" evidence="6">
    <location>
        <begin position="48"/>
        <end position="66"/>
    </location>
</feature>
<reference evidence="7 8" key="1">
    <citation type="submission" date="2014-06" db="EMBL/GenBank/DDBJ databases">
        <authorList>
            <person name="Swart Estienne"/>
        </authorList>
    </citation>
    <scope>NUCLEOTIDE SEQUENCE [LARGE SCALE GENOMIC DNA]</scope>
    <source>
        <strain evidence="7 8">130c</strain>
    </source>
</reference>
<evidence type="ECO:0000256" key="1">
    <source>
        <dbReference type="ARBA" id="ARBA00004127"/>
    </source>
</evidence>
<dbReference type="OrthoDB" id="370281at2759"/>
<gene>
    <name evidence="7" type="primary">Contig7679.g8188</name>
    <name evidence="7" type="ORF">STYLEM_14638</name>
</gene>
<keyword evidence="3 6" id="KW-0812">Transmembrane</keyword>
<evidence type="ECO:0000256" key="4">
    <source>
        <dbReference type="ARBA" id="ARBA00022989"/>
    </source>
</evidence>
<evidence type="ECO:0000313" key="7">
    <source>
        <dbReference type="EMBL" id="CDW85558.1"/>
    </source>
</evidence>
<keyword evidence="4 6" id="KW-1133">Transmembrane helix</keyword>
<keyword evidence="2" id="KW-0813">Transport</keyword>
<evidence type="ECO:0008006" key="9">
    <source>
        <dbReference type="Google" id="ProtNLM"/>
    </source>
</evidence>
<keyword evidence="5 6" id="KW-0472">Membrane</keyword>
<feature type="transmembrane region" description="Helical" evidence="6">
    <location>
        <begin position="268"/>
        <end position="289"/>
    </location>
</feature>
<dbReference type="AlphaFoldDB" id="A0A078AXM6"/>
<dbReference type="InterPro" id="IPR051068">
    <property type="entry name" value="MFS_Domain-Containing_Protein"/>
</dbReference>
<name>A0A078AXM6_STYLE</name>